<evidence type="ECO:0000256" key="1">
    <source>
        <dbReference type="SAM" id="Coils"/>
    </source>
</evidence>
<organism evidence="2 3">
    <name type="scientific">Clostridioides difficile</name>
    <name type="common">Peptoclostridium difficile</name>
    <dbReference type="NCBI Taxonomy" id="1496"/>
    <lineage>
        <taxon>Bacteria</taxon>
        <taxon>Bacillati</taxon>
        <taxon>Bacillota</taxon>
        <taxon>Clostridia</taxon>
        <taxon>Peptostreptococcales</taxon>
        <taxon>Peptostreptococcaceae</taxon>
        <taxon>Clostridioides</taxon>
    </lineage>
</organism>
<dbReference type="EMBL" id="CAADAN010000021">
    <property type="protein sequence ID" value="VFD36113.1"/>
    <property type="molecule type" value="Genomic_DNA"/>
</dbReference>
<comment type="caution">
    <text evidence="2">The sequence shown here is derived from an EMBL/GenBank/DDBJ whole genome shotgun (WGS) entry which is preliminary data.</text>
</comment>
<proteinExistence type="predicted"/>
<dbReference type="Pfam" id="PF14265">
    <property type="entry name" value="DUF4355"/>
    <property type="match status" value="1"/>
</dbReference>
<feature type="coiled-coil region" evidence="1">
    <location>
        <begin position="92"/>
        <end position="119"/>
    </location>
</feature>
<evidence type="ECO:0000313" key="3">
    <source>
        <dbReference type="Proteomes" id="UP000411588"/>
    </source>
</evidence>
<reference evidence="2 3" key="1">
    <citation type="submission" date="2019-02" db="EMBL/GenBank/DDBJ databases">
        <authorList>
            <consortium name="Pathogen Informatics"/>
        </authorList>
    </citation>
    <scope>NUCLEOTIDE SEQUENCE [LARGE SCALE GENOMIC DNA]</scope>
    <source>
        <strain evidence="3">clo34</strain>
    </source>
</reference>
<evidence type="ECO:0000313" key="2">
    <source>
        <dbReference type="EMBL" id="VFD36113.1"/>
    </source>
</evidence>
<accession>A0AB74QHY1</accession>
<name>A0AB74QHY1_CLODI</name>
<dbReference type="RefSeq" id="WP_003425659.1">
    <property type="nucleotide sequence ID" value="NZ_BDSN01000033.1"/>
</dbReference>
<gene>
    <name evidence="2" type="ORF">SAMEA1402399_03847</name>
</gene>
<sequence>MLKKEVLELLKEIEDDAEIDSLLQSTDLFKSASDKKLTIEEFRELINNDANFKAIIDNEKNKYHSEALENFKKKDMQTLISAEVLKRTGANETEEQKAIRELRESLDKLKKEKQYAEKVSKYKDILVEKKIPTNLIEYLLSDDDDKTNANIEIFENSMKQYVQSKVDERIKDGSYVPPGKDSAGSLSEIRKQIKQGLNSL</sequence>
<dbReference type="InterPro" id="IPR025580">
    <property type="entry name" value="Gp46"/>
</dbReference>
<dbReference type="Proteomes" id="UP000411588">
    <property type="component" value="Unassembled WGS sequence"/>
</dbReference>
<evidence type="ECO:0008006" key="4">
    <source>
        <dbReference type="Google" id="ProtNLM"/>
    </source>
</evidence>
<keyword evidence="1" id="KW-0175">Coiled coil</keyword>
<protein>
    <recommendedName>
        <fullName evidence="4">DUF4355 domain-containing protein</fullName>
    </recommendedName>
</protein>
<dbReference type="AlphaFoldDB" id="A0AB74QHY1"/>